<comment type="caution">
    <text evidence="1">The sequence shown here is derived from an EMBL/GenBank/DDBJ whole genome shotgun (WGS) entry which is preliminary data.</text>
</comment>
<dbReference type="AlphaFoldDB" id="A0A8X7P1X9"/>
<name>A0A8X7P1X9_BRACI</name>
<keyword evidence="2" id="KW-1185">Reference proteome</keyword>
<reference evidence="1 2" key="1">
    <citation type="submission" date="2020-02" db="EMBL/GenBank/DDBJ databases">
        <authorList>
            <person name="Ma Q."/>
            <person name="Huang Y."/>
            <person name="Song X."/>
            <person name="Pei D."/>
        </authorList>
    </citation>
    <scope>NUCLEOTIDE SEQUENCE [LARGE SCALE GENOMIC DNA]</scope>
    <source>
        <strain evidence="1">Sxm20200214</strain>
        <tissue evidence="1">Leaf</tissue>
    </source>
</reference>
<organism evidence="1 2">
    <name type="scientific">Brassica carinata</name>
    <name type="common">Ethiopian mustard</name>
    <name type="synonym">Abyssinian cabbage</name>
    <dbReference type="NCBI Taxonomy" id="52824"/>
    <lineage>
        <taxon>Eukaryota</taxon>
        <taxon>Viridiplantae</taxon>
        <taxon>Streptophyta</taxon>
        <taxon>Embryophyta</taxon>
        <taxon>Tracheophyta</taxon>
        <taxon>Spermatophyta</taxon>
        <taxon>Magnoliopsida</taxon>
        <taxon>eudicotyledons</taxon>
        <taxon>Gunneridae</taxon>
        <taxon>Pentapetalae</taxon>
        <taxon>rosids</taxon>
        <taxon>malvids</taxon>
        <taxon>Brassicales</taxon>
        <taxon>Brassicaceae</taxon>
        <taxon>Brassiceae</taxon>
        <taxon>Brassica</taxon>
    </lineage>
</organism>
<dbReference type="Gene3D" id="3.50.30.30">
    <property type="match status" value="1"/>
</dbReference>
<proteinExistence type="predicted"/>
<accession>A0A8X7P1X9</accession>
<dbReference type="OrthoDB" id="1748166at2759"/>
<protein>
    <submittedName>
        <fullName evidence="1">Uncharacterized protein</fullName>
    </submittedName>
</protein>
<evidence type="ECO:0000313" key="2">
    <source>
        <dbReference type="Proteomes" id="UP000886595"/>
    </source>
</evidence>
<feature type="non-terminal residue" evidence="1">
    <location>
        <position position="100"/>
    </location>
</feature>
<dbReference type="CDD" id="cd02120">
    <property type="entry name" value="PA_subtilisin_like"/>
    <property type="match status" value="1"/>
</dbReference>
<dbReference type="EMBL" id="JAAMPC010000751">
    <property type="protein sequence ID" value="KAG2241914.1"/>
    <property type="molecule type" value="Genomic_DNA"/>
</dbReference>
<sequence length="100" mass="10665">KCLARCLDESLVKGKILVCASSNGLSIAQSMGAVASIIINPKDYAAIHAIPFSALSPDDFNSLISYINSTRNSVFSFAPWSPVEPKTIFNQTAPNVVSFS</sequence>
<gene>
    <name evidence="1" type="ORF">Bca52824_096243</name>
</gene>
<feature type="non-terminal residue" evidence="1">
    <location>
        <position position="1"/>
    </location>
</feature>
<evidence type="ECO:0000313" key="1">
    <source>
        <dbReference type="EMBL" id="KAG2241914.1"/>
    </source>
</evidence>
<dbReference type="Proteomes" id="UP000886595">
    <property type="component" value="Unassembled WGS sequence"/>
</dbReference>